<dbReference type="InterPro" id="IPR027417">
    <property type="entry name" value="P-loop_NTPase"/>
</dbReference>
<sequence length="391" mass="44985">MSFYILHTETNTWSNRRAQAYIPQDDLLHGFYTCQSYMEHYARLSGKNNNNSGTKEAIENILESLGLGEHRDTKVGDIFFKGLSGGQKRRLSIALEVLSNPNNVFLDEPTSGLDSESAFQVMKFLSEYVKAAPNRRVVLTIHQPSSYIWNLIDNIVLLTKSRLVYQGPRKEIETFFESTGYPTPDHYNPADHYVTAVNDEFSLHELSPEEWEKAFLQWSVSRGRQNSSMRRVSSGYIFQSTSQINTNRAGAYKATVELTKRYFLNLFFNPGVLGTRVAMYFMLSLLVGILFWDLGDLTTFSSIQSRVAVLFYCVAFFVFMSIAVLPFTVIERATVEKEVRNGYYHPAIYQVKYSQLYVRFFFGTGINSLFILYLFIPFFGGFWDQVVTSYR</sequence>
<dbReference type="PANTHER" id="PTHR48041">
    <property type="entry name" value="ABC TRANSPORTER G FAMILY MEMBER 28"/>
    <property type="match status" value="1"/>
</dbReference>
<dbReference type="GO" id="GO:0016887">
    <property type="term" value="F:ATP hydrolysis activity"/>
    <property type="evidence" value="ECO:0007669"/>
    <property type="project" value="InterPro"/>
</dbReference>
<evidence type="ECO:0008006" key="12">
    <source>
        <dbReference type="Google" id="ProtNLM"/>
    </source>
</evidence>
<dbReference type="EMBL" id="HBGN01022366">
    <property type="protein sequence ID" value="CAD9336427.1"/>
    <property type="molecule type" value="Transcribed_RNA"/>
</dbReference>
<dbReference type="GO" id="GO:0140359">
    <property type="term" value="F:ABC-type transporter activity"/>
    <property type="evidence" value="ECO:0007669"/>
    <property type="project" value="InterPro"/>
</dbReference>
<accession>A0A6U3S8X9</accession>
<dbReference type="InterPro" id="IPR013525">
    <property type="entry name" value="ABC2_TM"/>
</dbReference>
<evidence type="ECO:0000313" key="10">
    <source>
        <dbReference type="EMBL" id="CAD9336427.1"/>
    </source>
</evidence>
<evidence type="ECO:0000256" key="2">
    <source>
        <dbReference type="ARBA" id="ARBA00022448"/>
    </source>
</evidence>
<gene>
    <name evidence="10" type="ORF">DBRI1063_LOCUS14265</name>
    <name evidence="11" type="ORF">DBRI1063_LOCUS14266</name>
</gene>
<protein>
    <recommendedName>
        <fullName evidence="12">ABC transporter domain-containing protein</fullName>
    </recommendedName>
</protein>
<evidence type="ECO:0000256" key="6">
    <source>
        <dbReference type="SAM" id="Phobius"/>
    </source>
</evidence>
<keyword evidence="4 6" id="KW-1133">Transmembrane helix</keyword>
<feature type="transmembrane region" description="Helical" evidence="6">
    <location>
        <begin position="360"/>
        <end position="383"/>
    </location>
</feature>
<dbReference type="InterPro" id="IPR050352">
    <property type="entry name" value="ABCG_transporters"/>
</dbReference>
<evidence type="ECO:0000259" key="7">
    <source>
        <dbReference type="Pfam" id="PF00005"/>
    </source>
</evidence>
<proteinExistence type="predicted"/>
<dbReference type="Gene3D" id="3.40.50.300">
    <property type="entry name" value="P-loop containing nucleotide triphosphate hydrolases"/>
    <property type="match status" value="1"/>
</dbReference>
<dbReference type="AlphaFoldDB" id="A0A6U3S8X9"/>
<feature type="transmembrane region" description="Helical" evidence="6">
    <location>
        <begin position="307"/>
        <end position="330"/>
    </location>
</feature>
<dbReference type="InterPro" id="IPR003439">
    <property type="entry name" value="ABC_transporter-like_ATP-bd"/>
</dbReference>
<name>A0A6U3S8X9_9STRA</name>
<dbReference type="PANTHER" id="PTHR48041:SF139">
    <property type="entry name" value="PROTEIN SCARLET"/>
    <property type="match status" value="1"/>
</dbReference>
<feature type="transmembrane region" description="Helical" evidence="6">
    <location>
        <begin position="277"/>
        <end position="295"/>
    </location>
</feature>
<dbReference type="EMBL" id="HBGN01022367">
    <property type="protein sequence ID" value="CAD9336429.1"/>
    <property type="molecule type" value="Transcribed_RNA"/>
</dbReference>
<feature type="domain" description="ABC transporter family G" evidence="9">
    <location>
        <begin position="142"/>
        <end position="239"/>
    </location>
</feature>
<keyword evidence="2" id="KW-0813">Transport</keyword>
<comment type="subcellular location">
    <subcellularLocation>
        <location evidence="1">Membrane</location>
        <topology evidence="1">Multi-pass membrane protein</topology>
    </subcellularLocation>
</comment>
<evidence type="ECO:0000259" key="8">
    <source>
        <dbReference type="Pfam" id="PF01061"/>
    </source>
</evidence>
<dbReference type="SUPFAM" id="SSF52540">
    <property type="entry name" value="P-loop containing nucleoside triphosphate hydrolases"/>
    <property type="match status" value="1"/>
</dbReference>
<feature type="domain" description="ABC transporter" evidence="7">
    <location>
        <begin position="10"/>
        <end position="111"/>
    </location>
</feature>
<dbReference type="GO" id="GO:0005524">
    <property type="term" value="F:ATP binding"/>
    <property type="evidence" value="ECO:0007669"/>
    <property type="project" value="InterPro"/>
</dbReference>
<organism evidence="10">
    <name type="scientific">Ditylum brightwellii</name>
    <dbReference type="NCBI Taxonomy" id="49249"/>
    <lineage>
        <taxon>Eukaryota</taxon>
        <taxon>Sar</taxon>
        <taxon>Stramenopiles</taxon>
        <taxon>Ochrophyta</taxon>
        <taxon>Bacillariophyta</taxon>
        <taxon>Mediophyceae</taxon>
        <taxon>Lithodesmiophycidae</taxon>
        <taxon>Lithodesmiales</taxon>
        <taxon>Lithodesmiaceae</taxon>
        <taxon>Ditylum</taxon>
    </lineage>
</organism>
<evidence type="ECO:0000256" key="4">
    <source>
        <dbReference type="ARBA" id="ARBA00022989"/>
    </source>
</evidence>
<evidence type="ECO:0000259" key="9">
    <source>
        <dbReference type="Pfam" id="PF19055"/>
    </source>
</evidence>
<evidence type="ECO:0000256" key="5">
    <source>
        <dbReference type="ARBA" id="ARBA00023136"/>
    </source>
</evidence>
<dbReference type="InterPro" id="IPR043926">
    <property type="entry name" value="ABCG_dom"/>
</dbReference>
<feature type="domain" description="ABC-2 type transporter transmembrane" evidence="8">
    <location>
        <begin position="257"/>
        <end position="378"/>
    </location>
</feature>
<keyword evidence="3 6" id="KW-0812">Transmembrane</keyword>
<evidence type="ECO:0000313" key="11">
    <source>
        <dbReference type="EMBL" id="CAD9336429.1"/>
    </source>
</evidence>
<keyword evidence="5 6" id="KW-0472">Membrane</keyword>
<dbReference type="Pfam" id="PF00005">
    <property type="entry name" value="ABC_tran"/>
    <property type="match status" value="1"/>
</dbReference>
<dbReference type="GO" id="GO:0016020">
    <property type="term" value="C:membrane"/>
    <property type="evidence" value="ECO:0007669"/>
    <property type="project" value="UniProtKB-SubCell"/>
</dbReference>
<dbReference type="Pfam" id="PF19055">
    <property type="entry name" value="ABC2_membrane_7"/>
    <property type="match status" value="1"/>
</dbReference>
<evidence type="ECO:0000256" key="3">
    <source>
        <dbReference type="ARBA" id="ARBA00022692"/>
    </source>
</evidence>
<evidence type="ECO:0000256" key="1">
    <source>
        <dbReference type="ARBA" id="ARBA00004141"/>
    </source>
</evidence>
<reference evidence="10" key="1">
    <citation type="submission" date="2021-01" db="EMBL/GenBank/DDBJ databases">
        <authorList>
            <person name="Corre E."/>
            <person name="Pelletier E."/>
            <person name="Niang G."/>
            <person name="Scheremetjew M."/>
            <person name="Finn R."/>
            <person name="Kale V."/>
            <person name="Holt S."/>
            <person name="Cochrane G."/>
            <person name="Meng A."/>
            <person name="Brown T."/>
            <person name="Cohen L."/>
        </authorList>
    </citation>
    <scope>NUCLEOTIDE SEQUENCE</scope>
    <source>
        <strain evidence="10">Pop2</strain>
    </source>
</reference>
<dbReference type="Pfam" id="PF01061">
    <property type="entry name" value="ABC2_membrane"/>
    <property type="match status" value="1"/>
</dbReference>